<evidence type="ECO:0000256" key="1">
    <source>
        <dbReference type="ARBA" id="ARBA00004651"/>
    </source>
</evidence>
<feature type="transmembrane region" description="Helical" evidence="7">
    <location>
        <begin position="49"/>
        <end position="69"/>
    </location>
</feature>
<feature type="transmembrane region" description="Helical" evidence="7">
    <location>
        <begin position="169"/>
        <end position="188"/>
    </location>
</feature>
<dbReference type="GO" id="GO:0005886">
    <property type="term" value="C:plasma membrane"/>
    <property type="evidence" value="ECO:0007669"/>
    <property type="project" value="UniProtKB-SubCell"/>
</dbReference>
<evidence type="ECO:0000256" key="2">
    <source>
        <dbReference type="ARBA" id="ARBA00007362"/>
    </source>
</evidence>
<evidence type="ECO:0000313" key="9">
    <source>
        <dbReference type="EMBL" id="MBC5661711.1"/>
    </source>
</evidence>
<feature type="transmembrane region" description="Helical" evidence="7">
    <location>
        <begin position="227"/>
        <end position="250"/>
    </location>
</feature>
<keyword evidence="5 7" id="KW-1133">Transmembrane helix</keyword>
<dbReference type="InterPro" id="IPR000620">
    <property type="entry name" value="EamA_dom"/>
</dbReference>
<comment type="caution">
    <text evidence="9">The sequence shown here is derived from an EMBL/GenBank/DDBJ whole genome shotgun (WGS) entry which is preliminary data.</text>
</comment>
<evidence type="ECO:0000256" key="4">
    <source>
        <dbReference type="ARBA" id="ARBA00022692"/>
    </source>
</evidence>
<evidence type="ECO:0000259" key="8">
    <source>
        <dbReference type="Pfam" id="PF00892"/>
    </source>
</evidence>
<evidence type="ECO:0000313" key="10">
    <source>
        <dbReference type="Proteomes" id="UP000615234"/>
    </source>
</evidence>
<reference evidence="9 10" key="1">
    <citation type="submission" date="2020-08" db="EMBL/GenBank/DDBJ databases">
        <title>Genome public.</title>
        <authorList>
            <person name="Liu C."/>
            <person name="Sun Q."/>
        </authorList>
    </citation>
    <scope>NUCLEOTIDE SEQUENCE [LARGE SCALE GENOMIC DNA]</scope>
    <source>
        <strain evidence="9 10">NSJ-10</strain>
    </source>
</reference>
<keyword evidence="10" id="KW-1185">Reference proteome</keyword>
<feature type="transmembrane region" description="Helical" evidence="7">
    <location>
        <begin position="200"/>
        <end position="221"/>
    </location>
</feature>
<feature type="transmembrane region" description="Helical" evidence="7">
    <location>
        <begin position="257"/>
        <end position="276"/>
    </location>
</feature>
<evidence type="ECO:0000256" key="3">
    <source>
        <dbReference type="ARBA" id="ARBA00022475"/>
    </source>
</evidence>
<keyword evidence="4 7" id="KW-0812">Transmembrane</keyword>
<feature type="transmembrane region" description="Helical" evidence="7">
    <location>
        <begin position="282"/>
        <end position="300"/>
    </location>
</feature>
<comment type="similarity">
    <text evidence="2">Belongs to the EamA transporter family.</text>
</comment>
<sequence>MKNFLTKTPVVITLALICCALWGSAFPCIKIGYRMFSIGGNDTASQILFAGIRFLLAGLMVILICSFIYKKPLIPHNGTTVKRIFILSLFQTILQYVFFYIGLANTTGSKAAIIEATNVFLAILVSGLLFKMEKVTSKKMLGCLIGFIGVVIINLGNGVDAHFSLTGEGFILLSTVAYAFSSVIIKYFSDKENPVLLSGWQFFVGGFVMILCGLAGGGHIAGDSAPAVLLLLYMAFISACAYTLWSLLLAHNPVSRIAVYGFSNPVFGVLLSALLLHETSALNIRCLVALVLVCAGIILANKEKAV</sequence>
<accession>A0A8I0AIT9</accession>
<feature type="domain" description="EamA" evidence="8">
    <location>
        <begin position="12"/>
        <end position="154"/>
    </location>
</feature>
<dbReference type="SUPFAM" id="SSF103481">
    <property type="entry name" value="Multidrug resistance efflux transporter EmrE"/>
    <property type="match status" value="2"/>
</dbReference>
<keyword evidence="6 7" id="KW-0472">Membrane</keyword>
<evidence type="ECO:0000256" key="7">
    <source>
        <dbReference type="SAM" id="Phobius"/>
    </source>
</evidence>
<gene>
    <name evidence="9" type="ORF">H8S09_02185</name>
</gene>
<dbReference type="AlphaFoldDB" id="A0A8I0AIT9"/>
<dbReference type="PANTHER" id="PTHR32322:SF18">
    <property type="entry name" value="S-ADENOSYLMETHIONINE_S-ADENOSYLHOMOCYSTEINE TRANSPORTER"/>
    <property type="match status" value="1"/>
</dbReference>
<dbReference type="InterPro" id="IPR050638">
    <property type="entry name" value="AA-Vitamin_Transporters"/>
</dbReference>
<dbReference type="Proteomes" id="UP000615234">
    <property type="component" value="Unassembled WGS sequence"/>
</dbReference>
<dbReference type="RefSeq" id="WP_118663450.1">
    <property type="nucleotide sequence ID" value="NZ_JACOOX010000001.1"/>
</dbReference>
<evidence type="ECO:0000256" key="6">
    <source>
        <dbReference type="ARBA" id="ARBA00023136"/>
    </source>
</evidence>
<name>A0A8I0AIT9_9FIRM</name>
<dbReference type="EMBL" id="JACOOX010000001">
    <property type="protein sequence ID" value="MBC5661711.1"/>
    <property type="molecule type" value="Genomic_DNA"/>
</dbReference>
<feature type="transmembrane region" description="Helical" evidence="7">
    <location>
        <begin position="81"/>
        <end position="103"/>
    </location>
</feature>
<comment type="subcellular location">
    <subcellularLocation>
        <location evidence="1">Cell membrane</location>
        <topology evidence="1">Multi-pass membrane protein</topology>
    </subcellularLocation>
</comment>
<feature type="transmembrane region" description="Helical" evidence="7">
    <location>
        <begin position="109"/>
        <end position="129"/>
    </location>
</feature>
<proteinExistence type="inferred from homology"/>
<keyword evidence="3" id="KW-1003">Cell membrane</keyword>
<evidence type="ECO:0000256" key="5">
    <source>
        <dbReference type="ARBA" id="ARBA00022989"/>
    </source>
</evidence>
<dbReference type="PANTHER" id="PTHR32322">
    <property type="entry name" value="INNER MEMBRANE TRANSPORTER"/>
    <property type="match status" value="1"/>
</dbReference>
<organism evidence="9 10">
    <name type="scientific">Coprococcus hominis</name>
    <name type="common">ex Liu et al. 2022</name>
    <dbReference type="NCBI Taxonomy" id="2763039"/>
    <lineage>
        <taxon>Bacteria</taxon>
        <taxon>Bacillati</taxon>
        <taxon>Bacillota</taxon>
        <taxon>Clostridia</taxon>
        <taxon>Lachnospirales</taxon>
        <taxon>Lachnospiraceae</taxon>
        <taxon>Coprococcus</taxon>
    </lineage>
</organism>
<dbReference type="InterPro" id="IPR037185">
    <property type="entry name" value="EmrE-like"/>
</dbReference>
<feature type="domain" description="EamA" evidence="8">
    <location>
        <begin position="166"/>
        <end position="300"/>
    </location>
</feature>
<protein>
    <submittedName>
        <fullName evidence="9">DMT family transporter</fullName>
    </submittedName>
</protein>
<dbReference type="Pfam" id="PF00892">
    <property type="entry name" value="EamA"/>
    <property type="match status" value="2"/>
</dbReference>
<feature type="transmembrane region" description="Helical" evidence="7">
    <location>
        <begin position="141"/>
        <end position="157"/>
    </location>
</feature>